<evidence type="ECO:0000256" key="2">
    <source>
        <dbReference type="ARBA" id="ARBA00022679"/>
    </source>
</evidence>
<dbReference type="OrthoDB" id="9805913at2"/>
<dbReference type="GO" id="GO:0004674">
    <property type="term" value="F:protein serine/threonine kinase activity"/>
    <property type="evidence" value="ECO:0007669"/>
    <property type="project" value="TreeGrafter"/>
</dbReference>
<comment type="similarity">
    <text evidence="1">Belongs to the HipA Ser/Thr kinase family.</text>
</comment>
<feature type="domain" description="HipA-like C-terminal" evidence="4">
    <location>
        <begin position="187"/>
        <end position="399"/>
    </location>
</feature>
<sequence length="425" mass="47477">MAKTAERRQLYVYADWQGLADGPRLMGTLSAVPVRGKEVFSFAYDAQWLALPQAQALDPALQLFVGPQYLPEDQANFGLFLDSSPDRWGRLLMRRREAALARQEERRERPLLESDYLLGVFDGHRMGGLRFKADPAGPFLNDNRAIAAPPWTSLRELEYASLQLERVDAPQDPDYLKWLFLLVAPGSSLGGARPKASVMDEQGGLWIAKFPSGQDEHDVGAWEAVVNEVAQAAGLQVATGRAQRFNSRHHTFLSQRFDRTAVGERRHFASAMTLLGYQDGTDHQDGASYLELAGLLVQQGARVAEDLTELWRRIVFNICVSNTDDHLRNHGFLLTPQGWRLSPAFDLNPIRYGQGLKLNISETDNAPDLDLAREVAPYFRLSAAQAEAVLAQVVAAVRQWPEVASRYKLSRTEQEMMAGAFEAAR</sequence>
<dbReference type="Gene3D" id="1.10.1070.20">
    <property type="match status" value="1"/>
</dbReference>
<comment type="caution">
    <text evidence="5">The sequence shown here is derived from an EMBL/GenBank/DDBJ whole genome shotgun (WGS) entry which is preliminary data.</text>
</comment>
<keyword evidence="6" id="KW-1185">Reference proteome</keyword>
<protein>
    <submittedName>
        <fullName evidence="5">Type II toxin-antitoxin system HipA family toxin</fullName>
    </submittedName>
</protein>
<evidence type="ECO:0000313" key="5">
    <source>
        <dbReference type="EMBL" id="RSK38913.1"/>
    </source>
</evidence>
<dbReference type="Proteomes" id="UP000270291">
    <property type="component" value="Unassembled WGS sequence"/>
</dbReference>
<dbReference type="InterPro" id="IPR012893">
    <property type="entry name" value="HipA-like_C"/>
</dbReference>
<evidence type="ECO:0000313" key="6">
    <source>
        <dbReference type="Proteomes" id="UP000270291"/>
    </source>
</evidence>
<dbReference type="EMBL" id="RWIU01000010">
    <property type="protein sequence ID" value="RSK38913.1"/>
    <property type="molecule type" value="Genomic_DNA"/>
</dbReference>
<dbReference type="RefSeq" id="WP_125440434.1">
    <property type="nucleotide sequence ID" value="NZ_RWIU01000010.1"/>
</dbReference>
<dbReference type="PANTHER" id="PTHR37419">
    <property type="entry name" value="SERINE/THREONINE-PROTEIN KINASE TOXIN HIPA"/>
    <property type="match status" value="1"/>
</dbReference>
<dbReference type="GO" id="GO:0005829">
    <property type="term" value="C:cytosol"/>
    <property type="evidence" value="ECO:0007669"/>
    <property type="project" value="TreeGrafter"/>
</dbReference>
<dbReference type="Pfam" id="PF07804">
    <property type="entry name" value="HipA_C"/>
    <property type="match status" value="1"/>
</dbReference>
<reference evidence="5 6" key="1">
    <citation type="submission" date="2018-12" db="EMBL/GenBank/DDBJ databases">
        <authorList>
            <person name="Feng G."/>
            <person name="Zhu H."/>
        </authorList>
    </citation>
    <scope>NUCLEOTIDE SEQUENCE [LARGE SCALE GENOMIC DNA]</scope>
    <source>
        <strain evidence="5 6">LMG 26000</strain>
    </source>
</reference>
<dbReference type="AlphaFoldDB" id="A0A3R9M795"/>
<accession>A0A3R9M795</accession>
<organism evidence="5 6">
    <name type="scientific">Hymenobacter perfusus</name>
    <dbReference type="NCBI Taxonomy" id="1236770"/>
    <lineage>
        <taxon>Bacteria</taxon>
        <taxon>Pseudomonadati</taxon>
        <taxon>Bacteroidota</taxon>
        <taxon>Cytophagia</taxon>
        <taxon>Cytophagales</taxon>
        <taxon>Hymenobacteraceae</taxon>
        <taxon>Hymenobacter</taxon>
    </lineage>
</organism>
<evidence type="ECO:0000259" key="4">
    <source>
        <dbReference type="Pfam" id="PF07804"/>
    </source>
</evidence>
<evidence type="ECO:0000256" key="3">
    <source>
        <dbReference type="ARBA" id="ARBA00022777"/>
    </source>
</evidence>
<name>A0A3R9M795_9BACT</name>
<evidence type="ECO:0000256" key="1">
    <source>
        <dbReference type="ARBA" id="ARBA00010164"/>
    </source>
</evidence>
<dbReference type="InterPro" id="IPR052028">
    <property type="entry name" value="HipA_Ser/Thr_kinase"/>
</dbReference>
<gene>
    <name evidence="5" type="ORF">EI293_20545</name>
</gene>
<dbReference type="PANTHER" id="PTHR37419:SF8">
    <property type="entry name" value="TOXIN YJJJ"/>
    <property type="match status" value="1"/>
</dbReference>
<keyword evidence="3" id="KW-0418">Kinase</keyword>
<keyword evidence="2" id="KW-0808">Transferase</keyword>
<proteinExistence type="inferred from homology"/>